<evidence type="ECO:0000256" key="2">
    <source>
        <dbReference type="ARBA" id="ARBA00009451"/>
    </source>
</evidence>
<dbReference type="GO" id="GO:0003735">
    <property type="term" value="F:structural constituent of ribosome"/>
    <property type="evidence" value="ECO:0007669"/>
    <property type="project" value="InterPro"/>
</dbReference>
<evidence type="ECO:0000313" key="14">
    <source>
        <dbReference type="EMBL" id="SNB71530.1"/>
    </source>
</evidence>
<dbReference type="FunCoup" id="A0A212RGM9">
    <property type="interactions" value="440"/>
</dbReference>
<dbReference type="InterPro" id="IPR047867">
    <property type="entry name" value="Ribosomal_uL22_bac/org-type"/>
</dbReference>
<keyword evidence="6 10" id="KW-0689">Ribosomal protein</keyword>
<dbReference type="PANTHER" id="PTHR13501">
    <property type="entry name" value="CHLOROPLAST 50S RIBOSOMAL PROTEIN L22-RELATED"/>
    <property type="match status" value="1"/>
</dbReference>
<accession>A0A212RGM9</accession>
<evidence type="ECO:0000256" key="6">
    <source>
        <dbReference type="ARBA" id="ARBA00022980"/>
    </source>
</evidence>
<dbReference type="NCBIfam" id="TIGR01044">
    <property type="entry name" value="rplV_bact"/>
    <property type="match status" value="1"/>
</dbReference>
<dbReference type="Gene3D" id="3.90.470.10">
    <property type="entry name" value="Ribosomal protein L22/L17"/>
    <property type="match status" value="1"/>
</dbReference>
<evidence type="ECO:0000256" key="12">
    <source>
        <dbReference type="RuleBase" id="RU004006"/>
    </source>
</evidence>
<evidence type="ECO:0000256" key="5">
    <source>
        <dbReference type="ARBA" id="ARBA00022884"/>
    </source>
</evidence>
<evidence type="ECO:0000256" key="10">
    <source>
        <dbReference type="HAMAP-Rule" id="MF_01331"/>
    </source>
</evidence>
<evidence type="ECO:0000256" key="9">
    <source>
        <dbReference type="ARBA" id="ARBA00035207"/>
    </source>
</evidence>
<keyword evidence="5 10" id="KW-0694">RNA-binding</keyword>
<dbReference type="OrthoDB" id="9805969at2"/>
<evidence type="ECO:0000256" key="8">
    <source>
        <dbReference type="ARBA" id="ARBA00025084"/>
    </source>
</evidence>
<comment type="subunit">
    <text evidence="3 10 12">Part of the 50S ribosomal subunit.</text>
</comment>
<dbReference type="GO" id="GO:0019843">
    <property type="term" value="F:rRNA binding"/>
    <property type="evidence" value="ECO:0007669"/>
    <property type="project" value="UniProtKB-UniRule"/>
</dbReference>
<dbReference type="PANTHER" id="PTHR13501:SF8">
    <property type="entry name" value="LARGE RIBOSOMAL SUBUNIT PROTEIN UL22M"/>
    <property type="match status" value="1"/>
</dbReference>
<dbReference type="InParanoid" id="A0A212RGM9"/>
<comment type="function">
    <text evidence="1 10">The globular domain of the protein is located near the polypeptide exit tunnel on the outside of the subunit, while an extended beta-hairpin is found that lines the wall of the exit tunnel in the center of the 70S ribosome.</text>
</comment>
<keyword evidence="4 10" id="KW-0699">rRNA-binding</keyword>
<protein>
    <recommendedName>
        <fullName evidence="9 10">Large ribosomal subunit protein uL22</fullName>
    </recommendedName>
</protein>
<dbReference type="Pfam" id="PF00237">
    <property type="entry name" value="Ribosomal_L22"/>
    <property type="match status" value="1"/>
</dbReference>
<dbReference type="Proteomes" id="UP000197025">
    <property type="component" value="Unassembled WGS sequence"/>
</dbReference>
<evidence type="ECO:0000313" key="15">
    <source>
        <dbReference type="Proteomes" id="UP000197025"/>
    </source>
</evidence>
<dbReference type="RefSeq" id="WP_088571973.1">
    <property type="nucleotide sequence ID" value="NZ_FYEK01000054.1"/>
</dbReference>
<dbReference type="HAMAP" id="MF_01331_B">
    <property type="entry name" value="Ribosomal_uL22_B"/>
    <property type="match status" value="1"/>
</dbReference>
<dbReference type="AlphaFoldDB" id="A0A212RGM9"/>
<evidence type="ECO:0000256" key="3">
    <source>
        <dbReference type="ARBA" id="ARBA00011838"/>
    </source>
</evidence>
<dbReference type="GO" id="GO:0022625">
    <property type="term" value="C:cytosolic large ribosomal subunit"/>
    <property type="evidence" value="ECO:0007669"/>
    <property type="project" value="TreeGrafter"/>
</dbReference>
<evidence type="ECO:0000256" key="13">
    <source>
        <dbReference type="RuleBase" id="RU004008"/>
    </source>
</evidence>
<keyword evidence="7 10" id="KW-0687">Ribonucleoprotein</keyword>
<dbReference type="InterPro" id="IPR005727">
    <property type="entry name" value="Ribosomal_uL22_bac/chlpt-type"/>
</dbReference>
<evidence type="ECO:0000256" key="4">
    <source>
        <dbReference type="ARBA" id="ARBA00022730"/>
    </source>
</evidence>
<dbReference type="SUPFAM" id="SSF54843">
    <property type="entry name" value="Ribosomal protein L22"/>
    <property type="match status" value="1"/>
</dbReference>
<dbReference type="EMBL" id="FYEK01000054">
    <property type="protein sequence ID" value="SNB71530.1"/>
    <property type="molecule type" value="Genomic_DNA"/>
</dbReference>
<gene>
    <name evidence="10" type="primary">rplV</name>
    <name evidence="14" type="ORF">SAMN02746019_00014530</name>
</gene>
<evidence type="ECO:0000256" key="1">
    <source>
        <dbReference type="ARBA" id="ARBA00003478"/>
    </source>
</evidence>
<evidence type="ECO:0000256" key="7">
    <source>
        <dbReference type="ARBA" id="ARBA00023274"/>
    </source>
</evidence>
<comment type="similarity">
    <text evidence="2 10 11">Belongs to the universal ribosomal protein uL22 family.</text>
</comment>
<sequence length="115" mass="13144">MANRVRAVARYIRISPYKARLVCNLVKGMRAEEALDVLRFTPKKAARYVAKLIRSAMANAENNYGLSPADLYVVDIRADDGPRYKRVRFAARGRVRPILKRTTHLTVVLEERVSE</sequence>
<reference evidence="15" key="1">
    <citation type="submission" date="2017-06" db="EMBL/GenBank/DDBJ databases">
        <authorList>
            <person name="Varghese N."/>
            <person name="Submissions S."/>
        </authorList>
    </citation>
    <scope>NUCLEOTIDE SEQUENCE [LARGE SCALE GENOMIC DNA]</scope>
    <source>
        <strain evidence="15">JAD2</strain>
    </source>
</reference>
<dbReference type="InterPro" id="IPR001063">
    <property type="entry name" value="Ribosomal_uL22"/>
</dbReference>
<dbReference type="InterPro" id="IPR036394">
    <property type="entry name" value="Ribosomal_uL22_sf"/>
</dbReference>
<proteinExistence type="inferred from homology"/>
<comment type="function">
    <text evidence="10 13">This protein binds specifically to 23S rRNA; its binding is stimulated by other ribosomal proteins, e.g., L4, L17, and L20. It is important during the early stages of 50S assembly. It makes multiple contacts with different domains of the 23S rRNA in the assembled 50S subunit and ribosome.</text>
</comment>
<name>A0A212RGM9_9CHLR</name>
<keyword evidence="15" id="KW-1185">Reference proteome</keyword>
<dbReference type="GO" id="GO:0006412">
    <property type="term" value="P:translation"/>
    <property type="evidence" value="ECO:0007669"/>
    <property type="project" value="UniProtKB-UniRule"/>
</dbReference>
<evidence type="ECO:0000256" key="11">
    <source>
        <dbReference type="RuleBase" id="RU004005"/>
    </source>
</evidence>
<organism evidence="14 15">
    <name type="scientific">Thermoflexus hugenholtzii JAD2</name>
    <dbReference type="NCBI Taxonomy" id="877466"/>
    <lineage>
        <taxon>Bacteria</taxon>
        <taxon>Bacillati</taxon>
        <taxon>Chloroflexota</taxon>
        <taxon>Thermoflexia</taxon>
        <taxon>Thermoflexales</taxon>
        <taxon>Thermoflexaceae</taxon>
        <taxon>Thermoflexus</taxon>
    </lineage>
</organism>
<comment type="function">
    <text evidence="8">This protein binds specifically to 23S rRNA; its binding is stimulated by other ribosomal proteins, e.g. L4, L17, and L20. It is important during the early stages of 50S assembly. It makes multiple contacts with different domains of the 23S rRNA in the assembled 50S subunit and ribosome.</text>
</comment>
<dbReference type="CDD" id="cd00336">
    <property type="entry name" value="Ribosomal_L22"/>
    <property type="match status" value="1"/>
</dbReference>